<comment type="caution">
    <text evidence="1">The sequence shown here is derived from an EMBL/GenBank/DDBJ whole genome shotgun (WGS) entry which is preliminary data.</text>
</comment>
<sequence length="161" mass="18330">MGSGFPPMGGELGHICRQPYGNGGEGIKREREEENDRLLVYDLYLVGGLVHPEGQGAVRPGENPGVRSTHYWAPLPSRFLPQRVLGARRTPNLYVARLRTIPTRLLPSSTAAIRHPTSLTVLNRRNATATRFAYRNREDNEDNRYGVFRHLVPEKWNRVFR</sequence>
<proteinExistence type="predicted"/>
<dbReference type="Proteomes" id="UP000825729">
    <property type="component" value="Unassembled WGS sequence"/>
</dbReference>
<evidence type="ECO:0000313" key="2">
    <source>
        <dbReference type="Proteomes" id="UP000825729"/>
    </source>
</evidence>
<protein>
    <submittedName>
        <fullName evidence="1">Uncharacterized protein</fullName>
    </submittedName>
</protein>
<dbReference type="EMBL" id="JAINDJ010000003">
    <property type="protein sequence ID" value="KAG9455251.1"/>
    <property type="molecule type" value="Genomic_DNA"/>
</dbReference>
<organism evidence="1 2">
    <name type="scientific">Aristolochia fimbriata</name>
    <name type="common">White veined hardy Dutchman's pipe vine</name>
    <dbReference type="NCBI Taxonomy" id="158543"/>
    <lineage>
        <taxon>Eukaryota</taxon>
        <taxon>Viridiplantae</taxon>
        <taxon>Streptophyta</taxon>
        <taxon>Embryophyta</taxon>
        <taxon>Tracheophyta</taxon>
        <taxon>Spermatophyta</taxon>
        <taxon>Magnoliopsida</taxon>
        <taxon>Magnoliidae</taxon>
        <taxon>Piperales</taxon>
        <taxon>Aristolochiaceae</taxon>
        <taxon>Aristolochia</taxon>
    </lineage>
</organism>
<reference evidence="1 2" key="1">
    <citation type="submission" date="2021-07" db="EMBL/GenBank/DDBJ databases">
        <title>The Aristolochia fimbriata genome: insights into angiosperm evolution, floral development and chemical biosynthesis.</title>
        <authorList>
            <person name="Jiao Y."/>
        </authorList>
    </citation>
    <scope>NUCLEOTIDE SEQUENCE [LARGE SCALE GENOMIC DNA]</scope>
    <source>
        <strain evidence="1">IBCAS-2021</strain>
        <tissue evidence="1">Leaf</tissue>
    </source>
</reference>
<dbReference type="AlphaFoldDB" id="A0AAV7F5Y9"/>
<gene>
    <name evidence="1" type="ORF">H6P81_008155</name>
</gene>
<accession>A0AAV7F5Y9</accession>
<keyword evidence="2" id="KW-1185">Reference proteome</keyword>
<evidence type="ECO:0000313" key="1">
    <source>
        <dbReference type="EMBL" id="KAG9455251.1"/>
    </source>
</evidence>
<name>A0AAV7F5Y9_ARIFI</name>